<dbReference type="GO" id="GO:0030599">
    <property type="term" value="F:pectinesterase activity"/>
    <property type="evidence" value="ECO:0007669"/>
    <property type="project" value="UniProtKB-UniRule"/>
</dbReference>
<dbReference type="PROSITE" id="PS00503">
    <property type="entry name" value="PECTINESTERASE_2"/>
    <property type="match status" value="1"/>
</dbReference>
<proteinExistence type="inferred from homology"/>
<protein>
    <recommendedName>
        <fullName evidence="3 7">Pectinesterase</fullName>
        <ecNumber evidence="3 7">3.1.1.11</ecNumber>
    </recommendedName>
</protein>
<dbReference type="PANTHER" id="PTHR31321:SF57">
    <property type="entry name" value="PECTINESTERASE 53-RELATED"/>
    <property type="match status" value="1"/>
</dbReference>
<evidence type="ECO:0000256" key="3">
    <source>
        <dbReference type="ARBA" id="ARBA00013229"/>
    </source>
</evidence>
<feature type="non-terminal residue" evidence="8">
    <location>
        <position position="1"/>
    </location>
</feature>
<reference evidence="8" key="1">
    <citation type="journal article" date="2013" name="Genome Biol.">
        <title>Draft genome of the mountain pine beetle, Dendroctonus ponderosae Hopkins, a major forest pest.</title>
        <authorList>
            <person name="Keeling C.I."/>
            <person name="Yuen M.M."/>
            <person name="Liao N.Y."/>
            <person name="Docking T.R."/>
            <person name="Chan S.K."/>
            <person name="Taylor G.A."/>
            <person name="Palmquist D.L."/>
            <person name="Jackman S.D."/>
            <person name="Nguyen A."/>
            <person name="Li M."/>
            <person name="Henderson H."/>
            <person name="Janes J.K."/>
            <person name="Zhao Y."/>
            <person name="Pandoh P."/>
            <person name="Moore R."/>
            <person name="Sperling F.A."/>
            <person name="Huber D.P."/>
            <person name="Birol I."/>
            <person name="Jones S.J."/>
            <person name="Bohlmann J."/>
        </authorList>
    </citation>
    <scope>NUCLEOTIDE SEQUENCE</scope>
</reference>
<evidence type="ECO:0000256" key="1">
    <source>
        <dbReference type="ARBA" id="ARBA00005184"/>
    </source>
</evidence>
<dbReference type="SUPFAM" id="SSF51126">
    <property type="entry name" value="Pectin lyase-like"/>
    <property type="match status" value="1"/>
</dbReference>
<accession>N6UFT2</accession>
<comment type="similarity">
    <text evidence="2">Belongs to the pectinesterase family.</text>
</comment>
<dbReference type="GO" id="GO:0042545">
    <property type="term" value="P:cell wall modification"/>
    <property type="evidence" value="ECO:0007669"/>
    <property type="project" value="UniProtKB-UniRule"/>
</dbReference>
<keyword evidence="4 7" id="KW-0378">Hydrolase</keyword>
<evidence type="ECO:0000256" key="2">
    <source>
        <dbReference type="ARBA" id="ARBA00008891"/>
    </source>
</evidence>
<dbReference type="OrthoDB" id="2019149at2759"/>
<dbReference type="HOGENOM" id="CLU_012243_5_0_1"/>
<dbReference type="Gene3D" id="2.160.20.10">
    <property type="entry name" value="Single-stranded right-handed beta-helix, Pectin lyase-like"/>
    <property type="match status" value="1"/>
</dbReference>
<dbReference type="PANTHER" id="PTHR31321">
    <property type="entry name" value="ACYL-COA THIOESTER HYDROLASE YBHC-RELATED"/>
    <property type="match status" value="1"/>
</dbReference>
<keyword evidence="5 7" id="KW-0063">Aspartyl esterase</keyword>
<evidence type="ECO:0000256" key="6">
    <source>
        <dbReference type="ARBA" id="ARBA00047928"/>
    </source>
</evidence>
<dbReference type="InterPro" id="IPR011050">
    <property type="entry name" value="Pectin_lyase_fold/virulence"/>
</dbReference>
<dbReference type="InterPro" id="IPR000070">
    <property type="entry name" value="Pectinesterase_cat"/>
</dbReference>
<sequence length="407" mass="43047">MWVYLRMLRVALTSKSCNEWADNQQLISTKLRHKQSFQRQSIKRTIVLYETVIDSNNSTEAASYTKAKYLQGWTPSTISTSTADYTVGSGYSTIQAAVNAAINAGGTTRKYIKIPAGTYSEVVYIPNTNVPLTIYGGGSAPANTVISLSLSATLTGTQYKSAVGSLFSSGDPAYSIYSSCASKSAIGTSCSTVFWVQAPGVQIVNLTIENSSKNSGTDQAVAVQTNADKVQIHNARLLGHQDTLCSGSGGTTVQRSHVSDCYIAGDVDFVFGGGSTVFEGCTFHAVAGRSTEAVVFAPDTAPTISYGYLVIDSTITGDTSFFTSKEVYLARSWDSGVSSSSDYVAGTSPNGQVVIRESTIDGVVSTTAPYTTATSGRAYSGNASSSRNLNNNSYNRFWEYGNSGNGA</sequence>
<gene>
    <name evidence="8" type="ORF">YQE_03005</name>
</gene>
<dbReference type="EC" id="3.1.1.11" evidence="3 7"/>
<dbReference type="InterPro" id="IPR012334">
    <property type="entry name" value="Pectin_lyas_fold"/>
</dbReference>
<evidence type="ECO:0000313" key="8">
    <source>
        <dbReference type="EMBL" id="ENN80575.1"/>
    </source>
</evidence>
<evidence type="ECO:0000256" key="5">
    <source>
        <dbReference type="ARBA" id="ARBA00023085"/>
    </source>
</evidence>
<dbReference type="InterPro" id="IPR033131">
    <property type="entry name" value="Pectinesterase_Asp_AS"/>
</dbReference>
<dbReference type="Pfam" id="PF01095">
    <property type="entry name" value="Pectinesterase"/>
    <property type="match status" value="1"/>
</dbReference>
<comment type="pathway">
    <text evidence="1 7">Glycan metabolism; pectin degradation; 2-dehydro-3-deoxy-D-gluconate from pectin: step 1/5.</text>
</comment>
<dbReference type="UniPathway" id="UPA00545">
    <property type="reaction ID" value="UER00823"/>
</dbReference>
<evidence type="ECO:0000256" key="4">
    <source>
        <dbReference type="ARBA" id="ARBA00022801"/>
    </source>
</evidence>
<evidence type="ECO:0000256" key="7">
    <source>
        <dbReference type="RuleBase" id="RU000589"/>
    </source>
</evidence>
<comment type="catalytic activity">
    <reaction evidence="6 7">
        <text>[(1-&gt;4)-alpha-D-galacturonosyl methyl ester](n) + n H2O = [(1-&gt;4)-alpha-D-galacturonosyl](n) + n methanol + n H(+)</text>
        <dbReference type="Rhea" id="RHEA:22380"/>
        <dbReference type="Rhea" id="RHEA-COMP:14570"/>
        <dbReference type="Rhea" id="RHEA-COMP:14573"/>
        <dbReference type="ChEBI" id="CHEBI:15377"/>
        <dbReference type="ChEBI" id="CHEBI:15378"/>
        <dbReference type="ChEBI" id="CHEBI:17790"/>
        <dbReference type="ChEBI" id="CHEBI:140522"/>
        <dbReference type="ChEBI" id="CHEBI:140523"/>
        <dbReference type="EC" id="3.1.1.11"/>
    </reaction>
</comment>
<organism evidence="8">
    <name type="scientific">Dendroctonus ponderosae</name>
    <name type="common">Mountain pine beetle</name>
    <dbReference type="NCBI Taxonomy" id="77166"/>
    <lineage>
        <taxon>Eukaryota</taxon>
        <taxon>Metazoa</taxon>
        <taxon>Ecdysozoa</taxon>
        <taxon>Arthropoda</taxon>
        <taxon>Hexapoda</taxon>
        <taxon>Insecta</taxon>
        <taxon>Pterygota</taxon>
        <taxon>Neoptera</taxon>
        <taxon>Endopterygota</taxon>
        <taxon>Coleoptera</taxon>
        <taxon>Polyphaga</taxon>
        <taxon>Cucujiformia</taxon>
        <taxon>Curculionidae</taxon>
        <taxon>Scolytinae</taxon>
        <taxon>Dendroctonus</taxon>
    </lineage>
</organism>
<dbReference type="GO" id="GO:0045490">
    <property type="term" value="P:pectin catabolic process"/>
    <property type="evidence" value="ECO:0007669"/>
    <property type="project" value="UniProtKB-UniRule"/>
</dbReference>
<dbReference type="AlphaFoldDB" id="N6UFT2"/>
<dbReference type="EMBL" id="KB740480">
    <property type="protein sequence ID" value="ENN80575.1"/>
    <property type="molecule type" value="Genomic_DNA"/>
</dbReference>
<name>N6UFT2_DENPD</name>